<keyword evidence="10" id="KW-0999">Mitochondrion inner membrane</keyword>
<dbReference type="EMBL" id="BKCP01004639">
    <property type="protein sequence ID" value="GER32851.1"/>
    <property type="molecule type" value="Genomic_DNA"/>
</dbReference>
<feature type="compositionally biased region" description="Pro residues" evidence="22">
    <location>
        <begin position="420"/>
        <end position="433"/>
    </location>
</feature>
<dbReference type="SUPFAM" id="SSF56784">
    <property type="entry name" value="HAD-like"/>
    <property type="match status" value="1"/>
</dbReference>
<dbReference type="GO" id="GO:0005743">
    <property type="term" value="C:mitochondrial inner membrane"/>
    <property type="evidence" value="ECO:0007669"/>
    <property type="project" value="UniProtKB-SubCell"/>
</dbReference>
<evidence type="ECO:0000256" key="21">
    <source>
        <dbReference type="PROSITE-ProRule" id="PRU01385"/>
    </source>
</evidence>
<evidence type="ECO:0000256" key="13">
    <source>
        <dbReference type="ARBA" id="ARBA00022946"/>
    </source>
</evidence>
<evidence type="ECO:0000256" key="18">
    <source>
        <dbReference type="ARBA" id="ARBA00023128"/>
    </source>
</evidence>
<dbReference type="InterPro" id="IPR013049">
    <property type="entry name" value="Spo11/TopoVI_A_N"/>
</dbReference>
<evidence type="ECO:0000256" key="12">
    <source>
        <dbReference type="ARBA" id="ARBA00022927"/>
    </source>
</evidence>
<evidence type="ECO:0000256" key="9">
    <source>
        <dbReference type="ARBA" id="ARBA00022723"/>
    </source>
</evidence>
<dbReference type="Gene3D" id="1.10.10.10">
    <property type="entry name" value="Winged helix-like DNA-binding domain superfamily/Winged helix DNA-binding domain"/>
    <property type="match status" value="1"/>
</dbReference>
<evidence type="ECO:0000256" key="8">
    <source>
        <dbReference type="ARBA" id="ARBA00022692"/>
    </source>
</evidence>
<dbReference type="SUPFAM" id="SSF56726">
    <property type="entry name" value="DNA topoisomerase IV, alpha subunit"/>
    <property type="match status" value="1"/>
</dbReference>
<dbReference type="PROSITE" id="PS50969">
    <property type="entry name" value="FCP1"/>
    <property type="match status" value="1"/>
</dbReference>
<dbReference type="SMART" id="SM00577">
    <property type="entry name" value="CPDc"/>
    <property type="match status" value="1"/>
</dbReference>
<keyword evidence="12" id="KW-0653">Protein transport</keyword>
<comment type="cofactor">
    <cofactor evidence="2">
        <name>Mg(2+)</name>
        <dbReference type="ChEBI" id="CHEBI:18420"/>
    </cofactor>
</comment>
<organism evidence="24 25">
    <name type="scientific">Striga asiatica</name>
    <name type="common">Asiatic witchweed</name>
    <name type="synonym">Buchnera asiatica</name>
    <dbReference type="NCBI Taxonomy" id="4170"/>
    <lineage>
        <taxon>Eukaryota</taxon>
        <taxon>Viridiplantae</taxon>
        <taxon>Streptophyta</taxon>
        <taxon>Embryophyta</taxon>
        <taxon>Tracheophyta</taxon>
        <taxon>Spermatophyta</taxon>
        <taxon>Magnoliopsida</taxon>
        <taxon>eudicotyledons</taxon>
        <taxon>Gunneridae</taxon>
        <taxon>Pentapetalae</taxon>
        <taxon>asterids</taxon>
        <taxon>lamiids</taxon>
        <taxon>Lamiales</taxon>
        <taxon>Orobanchaceae</taxon>
        <taxon>Buchnereae</taxon>
        <taxon>Striga</taxon>
    </lineage>
</organism>
<comment type="similarity">
    <text evidence="5 21">Belongs to the TOP6A family.</text>
</comment>
<evidence type="ECO:0000256" key="11">
    <source>
        <dbReference type="ARBA" id="ARBA00022842"/>
    </source>
</evidence>
<dbReference type="GO" id="GO:0042138">
    <property type="term" value="P:meiotic DNA double-strand break formation"/>
    <property type="evidence" value="ECO:0007669"/>
    <property type="project" value="TreeGrafter"/>
</dbReference>
<evidence type="ECO:0000256" key="5">
    <source>
        <dbReference type="ARBA" id="ARBA00006559"/>
    </source>
</evidence>
<dbReference type="GO" id="GO:0046872">
    <property type="term" value="F:metal ion binding"/>
    <property type="evidence" value="ECO:0007669"/>
    <property type="project" value="UniProtKB-KW"/>
</dbReference>
<comment type="similarity">
    <text evidence="4">Belongs to the TIM50 family.</text>
</comment>
<dbReference type="GO" id="GO:0000228">
    <property type="term" value="C:nuclear chromosome"/>
    <property type="evidence" value="ECO:0007669"/>
    <property type="project" value="TreeGrafter"/>
</dbReference>
<comment type="caution">
    <text evidence="24">The sequence shown here is derived from an EMBL/GenBank/DDBJ whole genome shotgun (WGS) entry which is preliminary data.</text>
</comment>
<dbReference type="GO" id="GO:0015031">
    <property type="term" value="P:protein transport"/>
    <property type="evidence" value="ECO:0007669"/>
    <property type="project" value="UniProtKB-KW"/>
</dbReference>
<dbReference type="AlphaFoldDB" id="A0A5A7PJN8"/>
<keyword evidence="13" id="KW-0809">Transit peptide</keyword>
<dbReference type="Proteomes" id="UP000325081">
    <property type="component" value="Unassembled WGS sequence"/>
</dbReference>
<evidence type="ECO:0000256" key="16">
    <source>
        <dbReference type="ARBA" id="ARBA00023029"/>
    </source>
</evidence>
<dbReference type="GO" id="GO:0000706">
    <property type="term" value="P:meiotic DNA double-strand break processing"/>
    <property type="evidence" value="ECO:0007669"/>
    <property type="project" value="TreeGrafter"/>
</dbReference>
<dbReference type="InterPro" id="IPR004274">
    <property type="entry name" value="FCP1_dom"/>
</dbReference>
<evidence type="ECO:0000256" key="4">
    <source>
        <dbReference type="ARBA" id="ARBA00006344"/>
    </source>
</evidence>
<keyword evidence="16 21" id="KW-0799">Topoisomerase</keyword>
<evidence type="ECO:0000256" key="17">
    <source>
        <dbReference type="ARBA" id="ARBA00023125"/>
    </source>
</evidence>
<keyword evidence="8" id="KW-0812">Transmembrane</keyword>
<dbReference type="FunFam" id="3.40.50.1000:FF:000019">
    <property type="entry name" value="Mitochondrial import inner membrane translocase subunit TIM50"/>
    <property type="match status" value="1"/>
</dbReference>
<evidence type="ECO:0000256" key="3">
    <source>
        <dbReference type="ARBA" id="ARBA00004434"/>
    </source>
</evidence>
<gene>
    <name evidence="24" type="ORF">STAS_08943</name>
</gene>
<dbReference type="GO" id="GO:0005524">
    <property type="term" value="F:ATP binding"/>
    <property type="evidence" value="ECO:0007669"/>
    <property type="project" value="InterPro"/>
</dbReference>
<comment type="subcellular location">
    <subcellularLocation>
        <location evidence="3">Mitochondrion inner membrane</location>
        <topology evidence="3">Single-pass membrane protein</topology>
    </subcellularLocation>
</comment>
<keyword evidence="18" id="KW-0496">Mitochondrion</keyword>
<dbReference type="InterPro" id="IPR023214">
    <property type="entry name" value="HAD_sf"/>
</dbReference>
<comment type="catalytic activity">
    <reaction evidence="1 21">
        <text>ATP-dependent breakage, passage and rejoining of double-stranded DNA.</text>
        <dbReference type="EC" id="5.6.2.2"/>
    </reaction>
</comment>
<evidence type="ECO:0000259" key="23">
    <source>
        <dbReference type="PROSITE" id="PS50969"/>
    </source>
</evidence>
<dbReference type="PANTHER" id="PTHR10848:SF3">
    <property type="entry name" value="MEIOTIC RECOMBINATION PROTEIN SPO11-1"/>
    <property type="match status" value="1"/>
</dbReference>
<dbReference type="CDD" id="cd00223">
    <property type="entry name" value="TOPRIM_TopoIIB_SPO"/>
    <property type="match status" value="1"/>
</dbReference>
<keyword evidence="19" id="KW-0472">Membrane</keyword>
<keyword evidence="15" id="KW-0811">Translocation</keyword>
<dbReference type="InterPro" id="IPR002815">
    <property type="entry name" value="Spo11/TopoVI_A"/>
</dbReference>
<keyword evidence="11" id="KW-0460">Magnesium</keyword>
<reference evidence="25" key="1">
    <citation type="journal article" date="2019" name="Curr. Biol.">
        <title>Genome Sequence of Striga asiatica Provides Insight into the Evolution of Plant Parasitism.</title>
        <authorList>
            <person name="Yoshida S."/>
            <person name="Kim S."/>
            <person name="Wafula E.K."/>
            <person name="Tanskanen J."/>
            <person name="Kim Y.M."/>
            <person name="Honaas L."/>
            <person name="Yang Z."/>
            <person name="Spallek T."/>
            <person name="Conn C.E."/>
            <person name="Ichihashi Y."/>
            <person name="Cheong K."/>
            <person name="Cui S."/>
            <person name="Der J.P."/>
            <person name="Gundlach H."/>
            <person name="Jiao Y."/>
            <person name="Hori C."/>
            <person name="Ishida J.K."/>
            <person name="Kasahara H."/>
            <person name="Kiba T."/>
            <person name="Kim M.S."/>
            <person name="Koo N."/>
            <person name="Laohavisit A."/>
            <person name="Lee Y.H."/>
            <person name="Lumba S."/>
            <person name="McCourt P."/>
            <person name="Mortimer J.C."/>
            <person name="Mutuku J.M."/>
            <person name="Nomura T."/>
            <person name="Sasaki-Sekimoto Y."/>
            <person name="Seto Y."/>
            <person name="Wang Y."/>
            <person name="Wakatake T."/>
            <person name="Sakakibara H."/>
            <person name="Demura T."/>
            <person name="Yamaguchi S."/>
            <person name="Yoneyama K."/>
            <person name="Manabe R.I."/>
            <person name="Nelson D.C."/>
            <person name="Schulman A.H."/>
            <person name="Timko M.P."/>
            <person name="dePamphilis C.W."/>
            <person name="Choi D."/>
            <person name="Shirasu K."/>
        </authorList>
    </citation>
    <scope>NUCLEOTIDE SEQUENCE [LARGE SCALE GENOMIC DNA]</scope>
    <source>
        <strain evidence="25">cv. UVA1</strain>
    </source>
</reference>
<dbReference type="GO" id="GO:0003677">
    <property type="term" value="F:DNA binding"/>
    <property type="evidence" value="ECO:0007669"/>
    <property type="project" value="UniProtKB-UniRule"/>
</dbReference>
<dbReference type="PROSITE" id="PS52041">
    <property type="entry name" value="TOPO_IIB"/>
    <property type="match status" value="1"/>
</dbReference>
<dbReference type="InterPro" id="IPR036388">
    <property type="entry name" value="WH-like_DNA-bd_sf"/>
</dbReference>
<evidence type="ECO:0000256" key="6">
    <source>
        <dbReference type="ARBA" id="ARBA00012895"/>
    </source>
</evidence>
<accession>A0A5A7PJN8</accession>
<dbReference type="Pfam" id="PF03031">
    <property type="entry name" value="NIF"/>
    <property type="match status" value="1"/>
</dbReference>
<dbReference type="CDD" id="cd07521">
    <property type="entry name" value="HAD_FCP1-like"/>
    <property type="match status" value="1"/>
</dbReference>
<evidence type="ECO:0000256" key="22">
    <source>
        <dbReference type="SAM" id="MobiDB-lite"/>
    </source>
</evidence>
<dbReference type="InterPro" id="IPR036078">
    <property type="entry name" value="Spo11/TopoVI_A_sf"/>
</dbReference>
<dbReference type="Pfam" id="PF04406">
    <property type="entry name" value="TP6A_N"/>
    <property type="match status" value="1"/>
</dbReference>
<keyword evidence="20 21" id="KW-0413">Isomerase</keyword>
<dbReference type="InterPro" id="IPR034136">
    <property type="entry name" value="TOPRIM_Topo6A/Spo11"/>
</dbReference>
<evidence type="ECO:0000256" key="1">
    <source>
        <dbReference type="ARBA" id="ARBA00000185"/>
    </source>
</evidence>
<evidence type="ECO:0000256" key="10">
    <source>
        <dbReference type="ARBA" id="ARBA00022792"/>
    </source>
</evidence>
<evidence type="ECO:0000256" key="19">
    <source>
        <dbReference type="ARBA" id="ARBA00023136"/>
    </source>
</evidence>
<keyword evidence="7" id="KW-0813">Transport</keyword>
<keyword evidence="9" id="KW-0479">Metal-binding</keyword>
<dbReference type="GO" id="GO:0003918">
    <property type="term" value="F:DNA topoisomerase type II (double strand cut, ATP-hydrolyzing) activity"/>
    <property type="evidence" value="ECO:0007669"/>
    <property type="project" value="UniProtKB-UniRule"/>
</dbReference>
<protein>
    <recommendedName>
        <fullName evidence="6">DNA topoisomerase (ATP-hydrolyzing)</fullName>
        <ecNumber evidence="6">5.6.2.2</ecNumber>
    </recommendedName>
</protein>
<feature type="region of interest" description="Disordered" evidence="22">
    <location>
        <begin position="412"/>
        <end position="436"/>
    </location>
</feature>
<feature type="active site" description="O-(5'-phospho-DNA)-tyrosine intermediate" evidence="21">
    <location>
        <position position="109"/>
    </location>
</feature>
<dbReference type="PANTHER" id="PTHR10848">
    <property type="entry name" value="MEIOTIC RECOMBINATION PROTEIN SPO11"/>
    <property type="match status" value="1"/>
</dbReference>
<sequence length="734" mass="83734">MIHEMEGKPLSPNRFGVDLLKKIRELTRSIIEDLCNGRSPTIQINQFSSYCHDVSGKCCCSYDLPKGKEILMLRRENQARRMDVLLRVLLIVQQLMLENKHGSKRDIYYMHPSVFKEQSVVDGAINDICILLQCSRHNLNVVSVGNGLVMGWLRFKEAGRVFDCISSPNVAHHIPVHVEDVEGIRSCQMFSCIEFIWKVLSNVCGQSLFVLVGLYIISVSEYILVVEKESVFQRLADDQFCRQNRCIVVTGRGYPDVPTRRFLHLLTEKLCLPVYCLVDCDPYGIDILTTYRFGSMQMSYDSKSLRLPVMHWLGAFPSDSEKYEIPQQCLLPLTAEDKQKAKSMLSRCYMEREVAHWRSELQLLLDREVKFEIEALSVNSITFLSENYVPSKIRRGEFSSAVSSGPPKEAIISSSILGDQPPPPPTGPPPPPASGIDKNSWSVLKYGLIAAITGGAATAGYATYAYSLDEVDEKTKALRASANFNVGDDGSSFDRFNAYLRAAAMTVPAKLVEAYIDLRRLAEEQVRGFAEPTSDKLLPDLHPMEQHVFTLVLDLNETLIYSDWKRDRGWRTFKRPGVDAFLEHLAQFYEIVVYSDQLNMYVDPVAERLDPKHCIRYRLSRGATRYIDGKHYRDLSMLNRDPAKVIYISGNALESSLQRENCVPIKAWQGEADDTALLDLIPFLEYVAKHRPSDIRTVLASYQGRDIAKEFIERSKEHQRRMQEQKQQGRLWRR</sequence>
<dbReference type="GO" id="GO:0007131">
    <property type="term" value="P:reciprocal meiotic recombination"/>
    <property type="evidence" value="ECO:0007669"/>
    <property type="project" value="TreeGrafter"/>
</dbReference>
<proteinExistence type="inferred from homology"/>
<dbReference type="PRINTS" id="PR01550">
    <property type="entry name" value="TOP6AFAMILY"/>
</dbReference>
<evidence type="ECO:0000256" key="20">
    <source>
        <dbReference type="ARBA" id="ARBA00023235"/>
    </source>
</evidence>
<evidence type="ECO:0000313" key="25">
    <source>
        <dbReference type="Proteomes" id="UP000325081"/>
    </source>
</evidence>
<feature type="domain" description="FCP1 homology" evidence="23">
    <location>
        <begin position="544"/>
        <end position="687"/>
    </location>
</feature>
<keyword evidence="14" id="KW-1133">Transmembrane helix</keyword>
<evidence type="ECO:0000313" key="24">
    <source>
        <dbReference type="EMBL" id="GER32851.1"/>
    </source>
</evidence>
<evidence type="ECO:0000256" key="2">
    <source>
        <dbReference type="ARBA" id="ARBA00001946"/>
    </source>
</evidence>
<dbReference type="Gene3D" id="3.40.1360.10">
    <property type="match status" value="1"/>
</dbReference>
<dbReference type="Gene3D" id="3.40.50.1000">
    <property type="entry name" value="HAD superfamily/HAD-like"/>
    <property type="match status" value="1"/>
</dbReference>
<dbReference type="EC" id="5.6.2.2" evidence="6"/>
<keyword evidence="25" id="KW-1185">Reference proteome</keyword>
<dbReference type="InterPro" id="IPR036412">
    <property type="entry name" value="HAD-like_sf"/>
</dbReference>
<evidence type="ECO:0000256" key="14">
    <source>
        <dbReference type="ARBA" id="ARBA00022989"/>
    </source>
</evidence>
<dbReference type="OrthoDB" id="5377392at2759"/>
<evidence type="ECO:0000256" key="15">
    <source>
        <dbReference type="ARBA" id="ARBA00023010"/>
    </source>
</evidence>
<name>A0A5A7PJN8_STRAF</name>
<evidence type="ECO:0000256" key="7">
    <source>
        <dbReference type="ARBA" id="ARBA00022448"/>
    </source>
</evidence>
<keyword evidence="17 21" id="KW-0238">DNA-binding</keyword>
<dbReference type="Pfam" id="PF21180">
    <property type="entry name" value="TOP6A-Spo11_Toprim"/>
    <property type="match status" value="1"/>
</dbReference>